<dbReference type="InterPro" id="IPR055129">
    <property type="entry name" value="YEATS_dom"/>
</dbReference>
<organism evidence="8">
    <name type="scientific">Chromera velia CCMP2878</name>
    <dbReference type="NCBI Taxonomy" id="1169474"/>
    <lineage>
        <taxon>Eukaryota</taxon>
        <taxon>Sar</taxon>
        <taxon>Alveolata</taxon>
        <taxon>Colpodellida</taxon>
        <taxon>Chromeraceae</taxon>
        <taxon>Chromera</taxon>
    </lineage>
</organism>
<feature type="region of interest" description="Disordered" evidence="5">
    <location>
        <begin position="282"/>
        <end position="350"/>
    </location>
</feature>
<feature type="compositionally biased region" description="Basic and acidic residues" evidence="5">
    <location>
        <begin position="615"/>
        <end position="624"/>
    </location>
</feature>
<dbReference type="Pfam" id="PF03366">
    <property type="entry name" value="YEATS"/>
    <property type="match status" value="1"/>
</dbReference>
<evidence type="ECO:0000256" key="2">
    <source>
        <dbReference type="ARBA" id="ARBA00023242"/>
    </source>
</evidence>
<feature type="domain" description="YEATS" evidence="7">
    <location>
        <begin position="453"/>
        <end position="614"/>
    </location>
</feature>
<dbReference type="InterPro" id="IPR050134">
    <property type="entry name" value="NAD-dep_sirtuin_deacylases"/>
</dbReference>
<dbReference type="PANTHER" id="PTHR11085:SF10">
    <property type="entry name" value="NAD-DEPENDENT PROTEIN DEACYLASE SIRTUIN-5, MITOCHONDRIAL-RELATED"/>
    <property type="match status" value="1"/>
</dbReference>
<dbReference type="GO" id="GO:0005634">
    <property type="term" value="C:nucleus"/>
    <property type="evidence" value="ECO:0007669"/>
    <property type="project" value="UniProtKB-SubCell"/>
</dbReference>
<dbReference type="SUPFAM" id="SSF52467">
    <property type="entry name" value="DHS-like NAD/FAD-binding domain"/>
    <property type="match status" value="1"/>
</dbReference>
<dbReference type="InterPro" id="IPR029035">
    <property type="entry name" value="DHS-like_NAD/FAD-binding_dom"/>
</dbReference>
<feature type="region of interest" description="Disordered" evidence="5">
    <location>
        <begin position="615"/>
        <end position="638"/>
    </location>
</feature>
<dbReference type="AlphaFoldDB" id="A0A0G4GHS2"/>
<dbReference type="EMBL" id="CDMZ01001225">
    <property type="protein sequence ID" value="CEM29297.1"/>
    <property type="molecule type" value="Genomic_DNA"/>
</dbReference>
<feature type="domain" description="Deacetylase sirtuin-type" evidence="6">
    <location>
        <begin position="707"/>
        <end position="972"/>
    </location>
</feature>
<accession>A0A0G4GHS2</accession>
<dbReference type="PROSITE" id="PS51037">
    <property type="entry name" value="YEATS"/>
    <property type="match status" value="1"/>
</dbReference>
<reference evidence="8" key="1">
    <citation type="submission" date="2014-11" db="EMBL/GenBank/DDBJ databases">
        <authorList>
            <person name="Otto D Thomas"/>
            <person name="Naeem Raeece"/>
        </authorList>
    </citation>
    <scope>NUCLEOTIDE SEQUENCE</scope>
</reference>
<dbReference type="PROSITE" id="PS50305">
    <property type="entry name" value="SIRTUIN"/>
    <property type="match status" value="1"/>
</dbReference>
<dbReference type="GO" id="GO:0070403">
    <property type="term" value="F:NAD+ binding"/>
    <property type="evidence" value="ECO:0007669"/>
    <property type="project" value="TreeGrafter"/>
</dbReference>
<protein>
    <submittedName>
        <fullName evidence="8">Uncharacterized protein</fullName>
    </submittedName>
</protein>
<feature type="region of interest" description="Disordered" evidence="5">
    <location>
        <begin position="857"/>
        <end position="884"/>
    </location>
</feature>
<feature type="compositionally biased region" description="Basic and acidic residues" evidence="5">
    <location>
        <begin position="311"/>
        <end position="324"/>
    </location>
</feature>
<dbReference type="GO" id="GO:0017136">
    <property type="term" value="F:histone deacetylase activity, NAD-dependent"/>
    <property type="evidence" value="ECO:0007669"/>
    <property type="project" value="TreeGrafter"/>
</dbReference>
<dbReference type="InterPro" id="IPR026590">
    <property type="entry name" value="Ssirtuin_cat_dom"/>
</dbReference>
<keyword evidence="1" id="KW-0520">NAD</keyword>
<dbReference type="VEuPathDB" id="CryptoDB:Cvel_21957"/>
<dbReference type="PANTHER" id="PTHR11085">
    <property type="entry name" value="NAD-DEPENDENT PROTEIN DEACYLASE SIRTUIN-5, MITOCHONDRIAL-RELATED"/>
    <property type="match status" value="1"/>
</dbReference>
<comment type="subcellular location">
    <subcellularLocation>
        <location evidence="4">Nucleus</location>
    </subcellularLocation>
</comment>
<evidence type="ECO:0000259" key="7">
    <source>
        <dbReference type="PROSITE" id="PS51037"/>
    </source>
</evidence>
<gene>
    <name evidence="8" type="ORF">Cvel_21957</name>
</gene>
<dbReference type="InterPro" id="IPR038704">
    <property type="entry name" value="YEAST_sf"/>
</dbReference>
<evidence type="ECO:0000313" key="8">
    <source>
        <dbReference type="EMBL" id="CEM29297.1"/>
    </source>
</evidence>
<evidence type="ECO:0000256" key="3">
    <source>
        <dbReference type="PROSITE-ProRule" id="PRU00236"/>
    </source>
</evidence>
<evidence type="ECO:0000256" key="4">
    <source>
        <dbReference type="PROSITE-ProRule" id="PRU00376"/>
    </source>
</evidence>
<evidence type="ECO:0000256" key="5">
    <source>
        <dbReference type="SAM" id="MobiDB-lite"/>
    </source>
</evidence>
<evidence type="ECO:0000259" key="6">
    <source>
        <dbReference type="PROSITE" id="PS50305"/>
    </source>
</evidence>
<proteinExistence type="predicted"/>
<name>A0A0G4GHS2_9ALVE</name>
<dbReference type="Gene3D" id="3.40.50.1220">
    <property type="entry name" value="TPP-binding domain"/>
    <property type="match status" value="1"/>
</dbReference>
<sequence length="1102" mass="120741">MCGPLSEPCPGPEGAVPIQRENAGSVAVTGSGFAWHAAARRWDEELFAEGSARGFIDGGDGDGDGIPSRPTVRIVSGPEIVIPSNQKDVIAPGVTTQASNNCLSSVLHENRLFLSWRTAPYHFASPKTRLFVVSAELPSGASEGSDELPDLSGDFLSSLSFEKELEISVETDLREPQLISLDSGLLVLSFFEAGRVPWKFEPQRMLRVRKTGPGVGAWSDVEEWGDRGEILWAAQVENGTVFVQSYKGQHYSTGGEMGGIFVFLNRSSDGLRFSSVVADESAKENRISEKSEEETDLVVREKTASWDGEGSESREKKETQRDDDNVPLSGRLPMSRTRDRNQTKSVAVGNGEGDQSFSFFNVRHKSVSVSHLASESTQAQGVAGQPPSKPLWKYSGGASEAPFAFDLEGNLYSVLRNEDGDGSGWGSRTVVESREKVARCIWEGDGERGCTSSLGPLATLRCFFLSQLINTLGRMSTAEVFVGNSSEPYDKETFKWTLYVRGATTYVESVTVQLHSTFNPNVVQLKGPRVFELTRRGWGVFEIPVTIHWKNKTTTKVKWMLQFDSPDAAQKVPVPAELLAAQDTSGDVPMEDVSDLDVVEEMASLSVAERRSEMELLPPADEKPQPASPGLPAENPWKDGNEQYRTAVESRLVEAGFLSHTDPLFMHGRGYYGPVKAPKVLWKSEQKPRDDHEAPDWLTASEFEDVPEVMNEKCRQLAALIRTSRKTVAYTGAGISAAVIGQAARSGQNTVGWKGDTRTVKPTFTHVALGFLGKEGLIHDWIQQNHDGLPQKAGFPQEKINEIHGSWYDPSNPVVKYSGTLHERAFPWMQEAAETADLVLVLGTSLGGLNADQVATKPAQRSLVPRKPPNSDPSKLTVGSKVKGTLPGGKRASTGWVLKTNPLTVGFEMSTGLHSVEMPQGFPLTPCKGQGGSLGSVIINLQQTEQDGKMTLRMFGKSDQILKLLLKHLGYGTVPPPAIVWPTTNKVLVPYDRDGYRTDGKKKMWLDWSEGAKIRITPGHNIQGAQQPMYMHIGASKPFKYQGQVRRPAEGKAVVMKRDAESSSFVLQIEGVQMRLGIWWLDCAIKGTVEQLPVVNLDPKFE</sequence>
<dbReference type="Gene3D" id="2.60.40.1970">
    <property type="entry name" value="YEATS domain"/>
    <property type="match status" value="1"/>
</dbReference>
<evidence type="ECO:0000256" key="1">
    <source>
        <dbReference type="ARBA" id="ARBA00023027"/>
    </source>
</evidence>
<comment type="caution">
    <text evidence="3">Lacks conserved residue(s) required for the propagation of feature annotation.</text>
</comment>
<keyword evidence="2 4" id="KW-0539">Nucleus</keyword>